<keyword evidence="4" id="KW-1185">Reference proteome</keyword>
<evidence type="ECO:0000256" key="2">
    <source>
        <dbReference type="SAM" id="Phobius"/>
    </source>
</evidence>
<feature type="transmembrane region" description="Helical" evidence="2">
    <location>
        <begin position="41"/>
        <end position="65"/>
    </location>
</feature>
<evidence type="ECO:0000313" key="4">
    <source>
        <dbReference type="Proteomes" id="UP000318380"/>
    </source>
</evidence>
<reference evidence="3 4" key="1">
    <citation type="submission" date="2019-06" db="EMBL/GenBank/DDBJ databases">
        <title>Sequencing the genomes of 1000 actinobacteria strains.</title>
        <authorList>
            <person name="Klenk H.-P."/>
        </authorList>
    </citation>
    <scope>NUCLEOTIDE SEQUENCE [LARGE SCALE GENOMIC DNA]</scope>
    <source>
        <strain evidence="3 4">DSM 24683</strain>
    </source>
</reference>
<keyword evidence="2" id="KW-0472">Membrane</keyword>
<feature type="compositionally biased region" description="Polar residues" evidence="1">
    <location>
        <begin position="197"/>
        <end position="208"/>
    </location>
</feature>
<dbReference type="AlphaFoldDB" id="A0A561BTH0"/>
<evidence type="ECO:0000256" key="1">
    <source>
        <dbReference type="SAM" id="MobiDB-lite"/>
    </source>
</evidence>
<evidence type="ECO:0000313" key="3">
    <source>
        <dbReference type="EMBL" id="TWD82184.1"/>
    </source>
</evidence>
<organism evidence="3 4">
    <name type="scientific">Kribbella amoyensis</name>
    <dbReference type="NCBI Taxonomy" id="996641"/>
    <lineage>
        <taxon>Bacteria</taxon>
        <taxon>Bacillati</taxon>
        <taxon>Actinomycetota</taxon>
        <taxon>Actinomycetes</taxon>
        <taxon>Propionibacteriales</taxon>
        <taxon>Kribbellaceae</taxon>
        <taxon>Kribbella</taxon>
    </lineage>
</organism>
<proteinExistence type="predicted"/>
<protein>
    <recommendedName>
        <fullName evidence="5">LysM domain-containing protein</fullName>
    </recommendedName>
</protein>
<dbReference type="Proteomes" id="UP000318380">
    <property type="component" value="Unassembled WGS sequence"/>
</dbReference>
<dbReference type="CDD" id="cd00118">
    <property type="entry name" value="LysM"/>
    <property type="match status" value="1"/>
</dbReference>
<feature type="region of interest" description="Disordered" evidence="1">
    <location>
        <begin position="115"/>
        <end position="265"/>
    </location>
</feature>
<gene>
    <name evidence="3" type="ORF">FB561_3312</name>
</gene>
<dbReference type="EMBL" id="VIVK01000001">
    <property type="protein sequence ID" value="TWD82184.1"/>
    <property type="molecule type" value="Genomic_DNA"/>
</dbReference>
<comment type="caution">
    <text evidence="3">The sequence shown here is derived from an EMBL/GenBank/DDBJ whole genome shotgun (WGS) entry which is preliminary data.</text>
</comment>
<name>A0A561BTH0_9ACTN</name>
<keyword evidence="2" id="KW-0812">Transmembrane</keyword>
<keyword evidence="2" id="KW-1133">Transmembrane helix</keyword>
<dbReference type="InterPro" id="IPR018392">
    <property type="entry name" value="LysM"/>
</dbReference>
<dbReference type="Gene3D" id="3.10.350.10">
    <property type="entry name" value="LysM domain"/>
    <property type="match status" value="1"/>
</dbReference>
<feature type="compositionally biased region" description="Polar residues" evidence="1">
    <location>
        <begin position="127"/>
        <end position="178"/>
    </location>
</feature>
<dbReference type="InterPro" id="IPR036779">
    <property type="entry name" value="LysM_dom_sf"/>
</dbReference>
<accession>A0A561BTH0</accession>
<feature type="region of interest" description="Disordered" evidence="1">
    <location>
        <begin position="325"/>
        <end position="344"/>
    </location>
</feature>
<sequence>MIRAVKALLALGALTALGLLLRWMTGGMLDAASVEDLPSMAFVTVGVVAWFAYAWLLLAVLATVLEQLPGALGSAASAIAGTITSHGSRALLRSALGVAAVTPLTIGVAHATPADAPNHRAWGPVESPSTLALGDSTQSAANWRTTEQSSTIRLTDSARTPGATSANWRTTESPSTVRLTEPARRSTASPADWRAQESASTVRLTETPTAPDPKKSRVAIPAPTRPTEGDSTKPTTPGRGDKPSTARRVGVPDRPTVGAPTRYTDLGTGRVAGRVVATGESLWSIAAGELGPQATNSQIDARWRQWYAANRAVIGSDPDLIRSGQVLRTPAPAAPAVPQTHEEK</sequence>
<evidence type="ECO:0008006" key="5">
    <source>
        <dbReference type="Google" id="ProtNLM"/>
    </source>
</evidence>